<dbReference type="Gene3D" id="2.120.10.30">
    <property type="entry name" value="TolB, C-terminal domain"/>
    <property type="match status" value="2"/>
</dbReference>
<protein>
    <submittedName>
        <fullName evidence="1">Uncharacterized protein</fullName>
    </submittedName>
</protein>
<sequence>MRSRGLKYVISRKQGMIALTVIAWSALIAPKMVAADPLAFFHDFTPLVQSNEAWSLQKGSVIASSDGKHAAGIVGEMLHSGVMMAVMCDQKILGRPAPRPLIAFAPKTDQLFRLYGQLNYFRINFPGIPVNTRVPEPISSVLFSPEGKQFAYVGKDANKRMIVHNGVVGPPMRRIDHHSIQFGKDTIAYAASDGSTWRMIIDRFVDTDYTAVRDSLAVSPQGNTAAYLAIRDGKWHVIRDLGLSKDGKRNRLVSQGFMLAKSPVIVSDDGSVTAAWVQIQGGIWQLAINGKINEAYATTKPGNIAIRQDGKQIAAAIKSADGRWQLIVDGKLIATCDGIGENSLRYTQSQKHLIAGMKWNGLWYLCVDGKLGEPSTAMMTDAYQESPNDTFLYAGRTSLGRWRVMQVDLAKNNQTVWRSSEYDGIQPGSLVISPDQQRVAFVGRYDSRACLVVGNQMLALRRWMGTPVFSPDSQHVAVLASKGQQFELLIDGKSVGEPFFAVLPSAQPAWDGADEVNVVIERQQHRFARLRVGAAHQSEETTVSGSE</sequence>
<dbReference type="EMBL" id="CP036425">
    <property type="protein sequence ID" value="QDU32557.1"/>
    <property type="molecule type" value="Genomic_DNA"/>
</dbReference>
<gene>
    <name evidence="1" type="ORF">KS4_05890</name>
</gene>
<organism evidence="1 2">
    <name type="scientific">Poriferisphaera corsica</name>
    <dbReference type="NCBI Taxonomy" id="2528020"/>
    <lineage>
        <taxon>Bacteria</taxon>
        <taxon>Pseudomonadati</taxon>
        <taxon>Planctomycetota</taxon>
        <taxon>Phycisphaerae</taxon>
        <taxon>Phycisphaerales</taxon>
        <taxon>Phycisphaeraceae</taxon>
        <taxon>Poriferisphaera</taxon>
    </lineage>
</organism>
<dbReference type="SUPFAM" id="SSF82171">
    <property type="entry name" value="DPP6 N-terminal domain-like"/>
    <property type="match status" value="1"/>
</dbReference>
<dbReference type="InterPro" id="IPR011042">
    <property type="entry name" value="6-blade_b-propeller_TolB-like"/>
</dbReference>
<dbReference type="AlphaFoldDB" id="A0A517YQQ1"/>
<evidence type="ECO:0000313" key="2">
    <source>
        <dbReference type="Proteomes" id="UP000317369"/>
    </source>
</evidence>
<proteinExistence type="predicted"/>
<accession>A0A517YQQ1</accession>
<reference evidence="1 2" key="1">
    <citation type="submission" date="2019-02" db="EMBL/GenBank/DDBJ databases">
        <title>Deep-cultivation of Planctomycetes and their phenomic and genomic characterization uncovers novel biology.</title>
        <authorList>
            <person name="Wiegand S."/>
            <person name="Jogler M."/>
            <person name="Boedeker C."/>
            <person name="Pinto D."/>
            <person name="Vollmers J."/>
            <person name="Rivas-Marin E."/>
            <person name="Kohn T."/>
            <person name="Peeters S.H."/>
            <person name="Heuer A."/>
            <person name="Rast P."/>
            <person name="Oberbeckmann S."/>
            <person name="Bunk B."/>
            <person name="Jeske O."/>
            <person name="Meyerdierks A."/>
            <person name="Storesund J.E."/>
            <person name="Kallscheuer N."/>
            <person name="Luecker S."/>
            <person name="Lage O.M."/>
            <person name="Pohl T."/>
            <person name="Merkel B.J."/>
            <person name="Hornburger P."/>
            <person name="Mueller R.-W."/>
            <person name="Bruemmer F."/>
            <person name="Labrenz M."/>
            <person name="Spormann A.M."/>
            <person name="Op den Camp H."/>
            <person name="Overmann J."/>
            <person name="Amann R."/>
            <person name="Jetten M.S.M."/>
            <person name="Mascher T."/>
            <person name="Medema M.H."/>
            <person name="Devos D.P."/>
            <person name="Kaster A.-K."/>
            <person name="Ovreas L."/>
            <person name="Rohde M."/>
            <person name="Galperin M.Y."/>
            <person name="Jogler C."/>
        </authorList>
    </citation>
    <scope>NUCLEOTIDE SEQUENCE [LARGE SCALE GENOMIC DNA]</scope>
    <source>
        <strain evidence="1 2">KS4</strain>
    </source>
</reference>
<evidence type="ECO:0000313" key="1">
    <source>
        <dbReference type="EMBL" id="QDU32557.1"/>
    </source>
</evidence>
<name>A0A517YQQ1_9BACT</name>
<dbReference type="Proteomes" id="UP000317369">
    <property type="component" value="Chromosome"/>
</dbReference>
<dbReference type="KEGG" id="pcor:KS4_05890"/>
<keyword evidence="2" id="KW-1185">Reference proteome</keyword>